<sequence length="115" mass="12510">MGATKTSKECDQINTDKILSFASLVLKISTEFSSSSEDVLMAQVDSGKLTTLNDAWNSIKSTSVVQNALKAYDAANRLVSGYRAIEDLVKEVSTTKDFYLTCDKVVDPDACISED</sequence>
<proteinExistence type="predicted"/>
<dbReference type="GeneID" id="20088676"/>
<dbReference type="AlphaFoldDB" id="A0A024TMZ5"/>
<dbReference type="RefSeq" id="XP_008876577.1">
    <property type="nucleotide sequence ID" value="XM_008878355.1"/>
</dbReference>
<accession>A0A024TMZ5</accession>
<dbReference type="EMBL" id="KI913983">
    <property type="protein sequence ID" value="ETV94986.1"/>
    <property type="molecule type" value="Genomic_DNA"/>
</dbReference>
<evidence type="ECO:0000313" key="1">
    <source>
        <dbReference type="EMBL" id="ETV94986.1"/>
    </source>
</evidence>
<reference evidence="1" key="1">
    <citation type="submission" date="2013-12" db="EMBL/GenBank/DDBJ databases">
        <title>The Genome Sequence of Aphanomyces invadans NJM9701.</title>
        <authorList>
            <consortium name="The Broad Institute Genomics Platform"/>
            <person name="Russ C."/>
            <person name="Tyler B."/>
            <person name="van West P."/>
            <person name="Dieguez-Uribeondo J."/>
            <person name="Young S.K."/>
            <person name="Zeng Q."/>
            <person name="Gargeya S."/>
            <person name="Fitzgerald M."/>
            <person name="Abouelleil A."/>
            <person name="Alvarado L."/>
            <person name="Chapman S.B."/>
            <person name="Gainer-Dewar J."/>
            <person name="Goldberg J."/>
            <person name="Griggs A."/>
            <person name="Gujja S."/>
            <person name="Hansen M."/>
            <person name="Howarth C."/>
            <person name="Imamovic A."/>
            <person name="Ireland A."/>
            <person name="Larimer J."/>
            <person name="McCowan C."/>
            <person name="Murphy C."/>
            <person name="Pearson M."/>
            <person name="Poon T.W."/>
            <person name="Priest M."/>
            <person name="Roberts A."/>
            <person name="Saif S."/>
            <person name="Shea T."/>
            <person name="Sykes S."/>
            <person name="Wortman J."/>
            <person name="Nusbaum C."/>
            <person name="Birren B."/>
        </authorList>
    </citation>
    <scope>NUCLEOTIDE SEQUENCE [LARGE SCALE GENOMIC DNA]</scope>
    <source>
        <strain evidence="1">NJM9701</strain>
    </source>
</reference>
<name>A0A024TMZ5_9STRA</name>
<gene>
    <name evidence="1" type="ORF">H310_11626</name>
</gene>
<dbReference type="VEuPathDB" id="FungiDB:H310_11626"/>
<protein>
    <submittedName>
        <fullName evidence="1">Uncharacterized protein</fullName>
    </submittedName>
</protein>
<organism evidence="1">
    <name type="scientific">Aphanomyces invadans</name>
    <dbReference type="NCBI Taxonomy" id="157072"/>
    <lineage>
        <taxon>Eukaryota</taxon>
        <taxon>Sar</taxon>
        <taxon>Stramenopiles</taxon>
        <taxon>Oomycota</taxon>
        <taxon>Saprolegniomycetes</taxon>
        <taxon>Saprolegniales</taxon>
        <taxon>Verrucalvaceae</taxon>
        <taxon>Aphanomyces</taxon>
    </lineage>
</organism>